<dbReference type="Proteomes" id="UP000240880">
    <property type="component" value="Unassembled WGS sequence"/>
</dbReference>
<sequence length="62" mass="6824">MKSLCLCQKIYHFLVDSQGTTAFSETETKDAQTTTTTSGLPLPVEPDVIYSSSELLKRLLSV</sequence>
<evidence type="ECO:0000313" key="2">
    <source>
        <dbReference type="Proteomes" id="UP000240880"/>
    </source>
</evidence>
<dbReference type="AlphaFoldDB" id="A0A2R6AD74"/>
<dbReference type="EMBL" id="NEXC01000004">
    <property type="protein sequence ID" value="PSN84317.1"/>
    <property type="molecule type" value="Genomic_DNA"/>
</dbReference>
<proteinExistence type="predicted"/>
<gene>
    <name evidence="1" type="ORF">B9Q01_01125</name>
</gene>
<reference evidence="1 2" key="1">
    <citation type="submission" date="2017-04" db="EMBL/GenBank/DDBJ databases">
        <title>Novel microbial lineages endemic to geothermal iron-oxide mats fill important gaps in the evolutionary history of Archaea.</title>
        <authorList>
            <person name="Jay Z.J."/>
            <person name="Beam J.P."/>
            <person name="Dlakic M."/>
            <person name="Rusch D.B."/>
            <person name="Kozubal M.A."/>
            <person name="Inskeep W.P."/>
        </authorList>
    </citation>
    <scope>NUCLEOTIDE SEQUENCE [LARGE SCALE GENOMIC DNA]</scope>
    <source>
        <strain evidence="1">OSP_D</strain>
    </source>
</reference>
<organism evidence="1 2">
    <name type="scientific">Candidatus Marsarchaeota G1 archaeon OSP_D</name>
    <dbReference type="NCBI Taxonomy" id="1978155"/>
    <lineage>
        <taxon>Archaea</taxon>
        <taxon>Candidatus Marsarchaeota</taxon>
        <taxon>Candidatus Marsarchaeota group 1</taxon>
    </lineage>
</organism>
<evidence type="ECO:0000313" key="1">
    <source>
        <dbReference type="EMBL" id="PSN84317.1"/>
    </source>
</evidence>
<name>A0A2R6AD74_9ARCH</name>
<accession>A0A2R6AD74</accession>
<protein>
    <submittedName>
        <fullName evidence="1">Uncharacterized protein</fullName>
    </submittedName>
</protein>
<comment type="caution">
    <text evidence="1">The sequence shown here is derived from an EMBL/GenBank/DDBJ whole genome shotgun (WGS) entry which is preliminary data.</text>
</comment>